<evidence type="ECO:0000256" key="1">
    <source>
        <dbReference type="SAM" id="MobiDB-lite"/>
    </source>
</evidence>
<proteinExistence type="predicted"/>
<dbReference type="InParanoid" id="A0A078AYN3"/>
<dbReference type="GO" id="GO:0004672">
    <property type="term" value="F:protein kinase activity"/>
    <property type="evidence" value="ECO:0007669"/>
    <property type="project" value="InterPro"/>
</dbReference>
<protein>
    <submittedName>
        <fullName evidence="3">Serine threonine protein kinase-like protein</fullName>
    </submittedName>
</protein>
<organism evidence="3 4">
    <name type="scientific">Stylonychia lemnae</name>
    <name type="common">Ciliate</name>
    <dbReference type="NCBI Taxonomy" id="5949"/>
    <lineage>
        <taxon>Eukaryota</taxon>
        <taxon>Sar</taxon>
        <taxon>Alveolata</taxon>
        <taxon>Ciliophora</taxon>
        <taxon>Intramacronucleata</taxon>
        <taxon>Spirotrichea</taxon>
        <taxon>Stichotrichia</taxon>
        <taxon>Sporadotrichida</taxon>
        <taxon>Oxytrichidae</taxon>
        <taxon>Stylonychinae</taxon>
        <taxon>Stylonychia</taxon>
    </lineage>
</organism>
<feature type="region of interest" description="Disordered" evidence="1">
    <location>
        <begin position="293"/>
        <end position="330"/>
    </location>
</feature>
<sequence>MNYYQSQQDLDIQIYLSQFGLDQLLKEGLASLAKNKPQNPVIYLAEFLQSRANIIDGKKIEQPFRQKNKLGTNEKKQGAEKISNFQKNMKVQKSQINNYINEVKTVDRDMINQIEQEFQQISSRDHEVEAPHIEQLDITESKKIFQDESIQKQQIQQERVNQNPNEFLSAAQRFNIPSRSSVSSRFQYMDDFNEEDEVTQKTNFRREKFQTGNGSRSIIDLIEEDEMNQQIAQEDLNDDLAEQENERYIPGQFDDEFTELTQKSARVSTFNNRQMKSKNKMRRDVPLMDIINENDEEVQDEEYNSENDSYHRSVPQSASGDENREEKQKNRKQEIYDGFQAMRFRAPRGDDIDDDISNDYGAGSQIDEKDAVSGYKEGSIYEEKQNEEQKEKADYDEVQAELAKAKYLFLLEKNKLKPKLNINAKLEFDSANWSFGNDNSNQSNKPNIIRGGGTDLESKNQVNDPFSDIGVPFASALGSPFLDDISQNMLHNQQNAVLNNHSIQQNDILGEMEPFKDFIVPMSSEPEDLFDLLGCDINANVKINSPNQTRKQQKTIIRAESDDDFGETQKPVGAVLLERDPSGQEYKTSSTRMTTSSAPSEQDINSILNHNRANLIINQNINMNTTTRDNEKRGIRIAELAGITEVLSIKRRDQAYLIKDKGQIILAEFVQKYKDLYADNKELLLQRAVNQQNVKLMQNDNESSNVHILTDKTLMKFLQTHSKKYSNVIEVRELAKGGEAIVYRLEHQNLDEVIAKCTLINDNQEDSEIYEAFMEILAESQQLKILANNNYIAQVQEEIIIMNQQEQVITQYVAIVERAQHTLQDLLQIWNNKDQSESLAEFYSPEKLTYYFYQTMCIVQFLNQRKFYYGDMKPQNLLVFRDQRLKVGDLGISIKAEPGKSDDAKLYRLKGVTTAYAKQNILQAFRAGTKLSFKELLDADKFSVLRTFEKCIQSVSKLHDEIFPGAKKYYQNMFQDLVDKSLQETIQKWTTYFAVDTQFSIDLGYIMKQEGKSIALPNIYRLTKFKDALENYLFKIYKRFRVDYNDRTDEFNKDNIGCAMALEFNPEIDAFAVELPQNTYMKAPRLVEQNLSAETKALKDSQEWKHICLEIMESWYDSVDQSGNNIFSDDRFAHMLKKYFFMTDQEQGFTCQGQIEVLSIGQAQKNFESQFTDFQFYMRWCMLTVLQGTKWENNQEQIQKIWQDNQYLKDSRELNSKLKNYFKVCATAAQIWKYRNNECDLQSHLKFLLETLEAGFLALPMLIDQVMQEAINLAQQIRLPIKNEILDELDELLGTRDSYDFSLSSQQQAYKSFVKSKQLEQNKQLEESMKVHQEIISKYINIFGQGHSLILQVYGDMGKLMLQIQDKNTAQAWQFLNKYSKLSSDALIEYIDLKQKNNGSQEDLQEAISRWQFENSVLSRQDWNHILQYIYLRDDSDNTQRKQLIFRLSDLFSHTTTTSSEFELKKVFSDNKMLALFFKYLNPQQPAFYEENIKVISKDQIFKELKKQINAHLIVELRKGQQKIDKVTRPQMETEQQQSIFEQIQQMDDADIQDMMFDDMIQTEKYTPVWKAKGLL</sequence>
<feature type="compositionally biased region" description="Basic and acidic residues" evidence="1">
    <location>
        <begin position="321"/>
        <end position="330"/>
    </location>
</feature>
<dbReference type="OrthoDB" id="1046782at2759"/>
<reference evidence="3 4" key="1">
    <citation type="submission" date="2014-06" db="EMBL/GenBank/DDBJ databases">
        <authorList>
            <person name="Swart Estienne"/>
        </authorList>
    </citation>
    <scope>NUCLEOTIDE SEQUENCE [LARGE SCALE GENOMIC DNA]</scope>
    <source>
        <strain evidence="3 4">130c</strain>
    </source>
</reference>
<evidence type="ECO:0000313" key="4">
    <source>
        <dbReference type="Proteomes" id="UP000039865"/>
    </source>
</evidence>
<keyword evidence="3" id="KW-0808">Transferase</keyword>
<feature type="region of interest" description="Disordered" evidence="1">
    <location>
        <begin position="346"/>
        <end position="374"/>
    </location>
</feature>
<dbReference type="Pfam" id="PF05186">
    <property type="entry name" value="Dpy-30"/>
    <property type="match status" value="1"/>
</dbReference>
<dbReference type="Proteomes" id="UP000039865">
    <property type="component" value="Unassembled WGS sequence"/>
</dbReference>
<dbReference type="Gene3D" id="1.20.890.10">
    <property type="entry name" value="cAMP-dependent protein kinase regulatory subunit, dimerization-anchoring domain"/>
    <property type="match status" value="1"/>
</dbReference>
<dbReference type="InterPro" id="IPR007858">
    <property type="entry name" value="Dpy-30_motif"/>
</dbReference>
<dbReference type="PROSITE" id="PS00108">
    <property type="entry name" value="PROTEIN_KINASE_ST"/>
    <property type="match status" value="1"/>
</dbReference>
<gene>
    <name evidence="3" type="primary">Contig18996.g20149</name>
    <name evidence="3" type="ORF">STYLEM_16349</name>
</gene>
<dbReference type="SMART" id="SM00220">
    <property type="entry name" value="S_TKc"/>
    <property type="match status" value="1"/>
</dbReference>
<dbReference type="SUPFAM" id="SSF56112">
    <property type="entry name" value="Protein kinase-like (PK-like)"/>
    <property type="match status" value="1"/>
</dbReference>
<dbReference type="InterPro" id="IPR011009">
    <property type="entry name" value="Kinase-like_dom_sf"/>
</dbReference>
<dbReference type="Pfam" id="PF00069">
    <property type="entry name" value="Pkinase"/>
    <property type="match status" value="1"/>
</dbReference>
<dbReference type="Gene3D" id="1.10.510.10">
    <property type="entry name" value="Transferase(Phosphotransferase) domain 1"/>
    <property type="match status" value="1"/>
</dbReference>
<name>A0A078AYN3_STYLE</name>
<evidence type="ECO:0000259" key="2">
    <source>
        <dbReference type="PROSITE" id="PS50011"/>
    </source>
</evidence>
<dbReference type="GO" id="GO:0005524">
    <property type="term" value="F:ATP binding"/>
    <property type="evidence" value="ECO:0007669"/>
    <property type="project" value="InterPro"/>
</dbReference>
<dbReference type="PROSITE" id="PS50011">
    <property type="entry name" value="PROTEIN_KINASE_DOM"/>
    <property type="match status" value="1"/>
</dbReference>
<accession>A0A078AYN3</accession>
<dbReference type="EMBL" id="CCKQ01015433">
    <property type="protein sequence ID" value="CDW87246.1"/>
    <property type="molecule type" value="Genomic_DNA"/>
</dbReference>
<keyword evidence="4" id="KW-1185">Reference proteome</keyword>
<keyword evidence="3" id="KW-0418">Kinase</keyword>
<feature type="domain" description="Protein kinase" evidence="2">
    <location>
        <begin position="728"/>
        <end position="1068"/>
    </location>
</feature>
<dbReference type="CDD" id="cd22958">
    <property type="entry name" value="DD_DPY30_SDC1-like"/>
    <property type="match status" value="1"/>
</dbReference>
<dbReference type="InterPro" id="IPR000719">
    <property type="entry name" value="Prot_kinase_dom"/>
</dbReference>
<dbReference type="InterPro" id="IPR008271">
    <property type="entry name" value="Ser/Thr_kinase_AS"/>
</dbReference>
<feature type="compositionally biased region" description="Acidic residues" evidence="1">
    <location>
        <begin position="293"/>
        <end position="305"/>
    </location>
</feature>
<evidence type="ECO:0000313" key="3">
    <source>
        <dbReference type="EMBL" id="CDW87246.1"/>
    </source>
</evidence>
<dbReference type="SUPFAM" id="SSF47391">
    <property type="entry name" value="Dimerization-anchoring domain of cAMP-dependent PK regulatory subunit"/>
    <property type="match status" value="1"/>
</dbReference>